<dbReference type="Proteomes" id="UP001222027">
    <property type="component" value="Unassembled WGS sequence"/>
</dbReference>
<dbReference type="GO" id="GO:0030570">
    <property type="term" value="F:pectate lyase activity"/>
    <property type="evidence" value="ECO:0007669"/>
    <property type="project" value="UniProtKB-EC"/>
</dbReference>
<feature type="chain" id="PRO_5043096433" description="Pectate lyase" evidence="8">
    <location>
        <begin position="33"/>
        <end position="388"/>
    </location>
</feature>
<comment type="catalytic activity">
    <reaction evidence="1 8">
        <text>Eliminative cleavage of (1-&gt;4)-alpha-D-galacturonan to give oligosaccharides with 4-deoxy-alpha-D-galact-4-enuronosyl groups at their non-reducing ends.</text>
        <dbReference type="EC" id="4.2.2.2"/>
    </reaction>
</comment>
<dbReference type="InterPro" id="IPR011050">
    <property type="entry name" value="Pectin_lyase_fold/virulence"/>
</dbReference>
<dbReference type="InterPro" id="IPR018082">
    <property type="entry name" value="AmbAllergen"/>
</dbReference>
<dbReference type="InterPro" id="IPR002022">
    <property type="entry name" value="Pec_lyase"/>
</dbReference>
<sequence length="388" mass="42861">MALTLLPTSLCRYLALSLLLLLLLLLPLLVDARAPGRMNAIDQCWRSDPKWAANRQRLAVCSVGFSGKMNQNRGRDLTTYLVTDPSDDPVNPRAGTLRYGATQFQGKVWITFSRDMQIKLVRPLVVKSFTTIDGRGADVHIAYGAGFLLYEVESVIIHGLQFHHIRSQPPGAVMEPEGELTHMAGVDGDAIRLVTTSKVWIDHNTLYACEDGLLDVTRGSTGITVSNNWFRDHDKVMLLGHDDDYIEDRQMSVTVAFNRFGPNCQQRMPRIRHGYAHLANNLYDGWGEYAIGGTMNPSVRSEGNLFIASGSSNKKVTLRMVGEGGGTSWNWQSVNDAFLNGAFFRQAGSPVAAPRYNRRQRFTVARPAAVRSLTSNAGALRCSTGGRC</sequence>
<name>A0AAV8QY98_ENSVE</name>
<comment type="similarity">
    <text evidence="8">Belongs to the polysaccharide lyase 1 family.</text>
</comment>
<dbReference type="Pfam" id="PF00544">
    <property type="entry name" value="Pectate_lyase_4"/>
    <property type="match status" value="1"/>
</dbReference>
<organism evidence="10 11">
    <name type="scientific">Ensete ventricosum</name>
    <name type="common">Abyssinian banana</name>
    <name type="synonym">Musa ensete</name>
    <dbReference type="NCBI Taxonomy" id="4639"/>
    <lineage>
        <taxon>Eukaryota</taxon>
        <taxon>Viridiplantae</taxon>
        <taxon>Streptophyta</taxon>
        <taxon>Embryophyta</taxon>
        <taxon>Tracheophyta</taxon>
        <taxon>Spermatophyta</taxon>
        <taxon>Magnoliopsida</taxon>
        <taxon>Liliopsida</taxon>
        <taxon>Zingiberales</taxon>
        <taxon>Musaceae</taxon>
        <taxon>Ensete</taxon>
    </lineage>
</organism>
<dbReference type="PANTHER" id="PTHR31683">
    <property type="entry name" value="PECTATE LYASE 18-RELATED"/>
    <property type="match status" value="1"/>
</dbReference>
<dbReference type="PRINTS" id="PR00807">
    <property type="entry name" value="AMBALLERGEN"/>
</dbReference>
<dbReference type="EC" id="4.2.2.2" evidence="3 8"/>
<evidence type="ECO:0000313" key="10">
    <source>
        <dbReference type="EMBL" id="KAJ8490488.1"/>
    </source>
</evidence>
<evidence type="ECO:0000256" key="7">
    <source>
        <dbReference type="ARBA" id="ARBA00023239"/>
    </source>
</evidence>
<evidence type="ECO:0000313" key="11">
    <source>
        <dbReference type="Proteomes" id="UP001222027"/>
    </source>
</evidence>
<comment type="caution">
    <text evidence="10">The sequence shown here is derived from an EMBL/GenBank/DDBJ whole genome shotgun (WGS) entry which is preliminary data.</text>
</comment>
<keyword evidence="4 8" id="KW-0479">Metal-binding</keyword>
<accession>A0AAV8QY98</accession>
<dbReference type="Gene3D" id="2.160.20.10">
    <property type="entry name" value="Single-stranded right-handed beta-helix, Pectin lyase-like"/>
    <property type="match status" value="1"/>
</dbReference>
<evidence type="ECO:0000256" key="3">
    <source>
        <dbReference type="ARBA" id="ARBA00012272"/>
    </source>
</evidence>
<dbReference type="GO" id="GO:0046872">
    <property type="term" value="F:metal ion binding"/>
    <property type="evidence" value="ECO:0007669"/>
    <property type="project" value="UniProtKB-KW"/>
</dbReference>
<evidence type="ECO:0000256" key="1">
    <source>
        <dbReference type="ARBA" id="ARBA00000695"/>
    </source>
</evidence>
<evidence type="ECO:0000256" key="2">
    <source>
        <dbReference type="ARBA" id="ARBA00005220"/>
    </source>
</evidence>
<dbReference type="SMART" id="SM00656">
    <property type="entry name" value="Amb_all"/>
    <property type="match status" value="1"/>
</dbReference>
<reference evidence="10 11" key="1">
    <citation type="submission" date="2022-12" db="EMBL/GenBank/DDBJ databases">
        <title>Chromosome-scale assembly of the Ensete ventricosum genome.</title>
        <authorList>
            <person name="Dussert Y."/>
            <person name="Stocks J."/>
            <person name="Wendawek A."/>
            <person name="Woldeyes F."/>
            <person name="Nichols R.A."/>
            <person name="Borrell J.S."/>
        </authorList>
    </citation>
    <scope>NUCLEOTIDE SEQUENCE [LARGE SCALE GENOMIC DNA]</scope>
    <source>
        <strain evidence="11">cv. Maze</strain>
        <tissue evidence="10">Seeds</tissue>
    </source>
</reference>
<evidence type="ECO:0000259" key="9">
    <source>
        <dbReference type="SMART" id="SM00656"/>
    </source>
</evidence>
<keyword evidence="6 8" id="KW-0106">Calcium</keyword>
<feature type="signal peptide" evidence="8">
    <location>
        <begin position="1"/>
        <end position="32"/>
    </location>
</feature>
<evidence type="ECO:0000256" key="5">
    <source>
        <dbReference type="ARBA" id="ARBA00022729"/>
    </source>
</evidence>
<evidence type="ECO:0000256" key="6">
    <source>
        <dbReference type="ARBA" id="ARBA00022837"/>
    </source>
</evidence>
<comment type="pathway">
    <text evidence="2 8">Glycan metabolism; pectin degradation; 2-dehydro-3-deoxy-D-gluconate from pectin: step 2/5.</text>
</comment>
<keyword evidence="11" id="KW-1185">Reference proteome</keyword>
<dbReference type="PANTHER" id="PTHR31683:SF74">
    <property type="entry name" value="PECTATE LYASE"/>
    <property type="match status" value="1"/>
</dbReference>
<dbReference type="SUPFAM" id="SSF51126">
    <property type="entry name" value="Pectin lyase-like"/>
    <property type="match status" value="1"/>
</dbReference>
<proteinExistence type="inferred from homology"/>
<evidence type="ECO:0000256" key="4">
    <source>
        <dbReference type="ARBA" id="ARBA00022723"/>
    </source>
</evidence>
<dbReference type="EMBL" id="JAQQAF010000004">
    <property type="protein sequence ID" value="KAJ8490488.1"/>
    <property type="molecule type" value="Genomic_DNA"/>
</dbReference>
<keyword evidence="7 8" id="KW-0456">Lyase</keyword>
<dbReference type="InterPro" id="IPR045032">
    <property type="entry name" value="PEL"/>
</dbReference>
<keyword evidence="5 8" id="KW-0732">Signal</keyword>
<dbReference type="AlphaFoldDB" id="A0AAV8QY98"/>
<dbReference type="InterPro" id="IPR012334">
    <property type="entry name" value="Pectin_lyas_fold"/>
</dbReference>
<evidence type="ECO:0000256" key="8">
    <source>
        <dbReference type="RuleBase" id="RU361123"/>
    </source>
</evidence>
<comment type="cofactor">
    <cofactor evidence="8">
        <name>Ca(2+)</name>
        <dbReference type="ChEBI" id="CHEBI:29108"/>
    </cofactor>
    <text evidence="8">Binds 1 Ca(2+) ion. Required for its activity.</text>
</comment>
<gene>
    <name evidence="10" type="ORF">OPV22_012209</name>
</gene>
<protein>
    <recommendedName>
        <fullName evidence="3 8">Pectate lyase</fullName>
        <ecNumber evidence="3 8">4.2.2.2</ecNumber>
    </recommendedName>
</protein>
<feature type="domain" description="Pectate lyase" evidence="9">
    <location>
        <begin position="115"/>
        <end position="312"/>
    </location>
</feature>